<dbReference type="InterPro" id="IPR036097">
    <property type="entry name" value="HisK_dim/P_sf"/>
</dbReference>
<keyword evidence="8" id="KW-0547">Nucleotide-binding</keyword>
<protein>
    <recommendedName>
        <fullName evidence="3">histidine kinase</fullName>
        <ecNumber evidence="3">2.7.13.3</ecNumber>
    </recommendedName>
</protein>
<evidence type="ECO:0000313" key="17">
    <source>
        <dbReference type="EMBL" id="KYG29541.1"/>
    </source>
</evidence>
<keyword evidence="12" id="KW-0902">Two-component regulatory system</keyword>
<gene>
    <name evidence="17" type="ORF">AZF04_08455</name>
</gene>
<evidence type="ECO:0000313" key="18">
    <source>
        <dbReference type="Proteomes" id="UP000075806"/>
    </source>
</evidence>
<dbReference type="PANTHER" id="PTHR45528:SF1">
    <property type="entry name" value="SENSOR HISTIDINE KINASE CPXA"/>
    <property type="match status" value="1"/>
</dbReference>
<dbReference type="Gene3D" id="6.10.340.10">
    <property type="match status" value="1"/>
</dbReference>
<evidence type="ECO:0000256" key="7">
    <source>
        <dbReference type="ARBA" id="ARBA00022692"/>
    </source>
</evidence>
<keyword evidence="9" id="KW-0418">Kinase</keyword>
<keyword evidence="10" id="KW-0067">ATP-binding</keyword>
<comment type="catalytic activity">
    <reaction evidence="1">
        <text>ATP + protein L-histidine = ADP + protein N-phospho-L-histidine.</text>
        <dbReference type="EC" id="2.7.13.3"/>
    </reaction>
</comment>
<dbReference type="PRINTS" id="PR00344">
    <property type="entry name" value="BCTRLSENSOR"/>
</dbReference>
<dbReference type="CDD" id="cd00082">
    <property type="entry name" value="HisKA"/>
    <property type="match status" value="1"/>
</dbReference>
<dbReference type="Pfam" id="PF02518">
    <property type="entry name" value="HATPase_c"/>
    <property type="match status" value="1"/>
</dbReference>
<dbReference type="GO" id="GO:0000155">
    <property type="term" value="F:phosphorelay sensor kinase activity"/>
    <property type="evidence" value="ECO:0007669"/>
    <property type="project" value="InterPro"/>
</dbReference>
<dbReference type="InterPro" id="IPR050398">
    <property type="entry name" value="HssS/ArlS-like"/>
</dbReference>
<name>A0A161PJQ1_9BACI</name>
<evidence type="ECO:0000259" key="16">
    <source>
        <dbReference type="PROSITE" id="PS50885"/>
    </source>
</evidence>
<evidence type="ECO:0000256" key="10">
    <source>
        <dbReference type="ARBA" id="ARBA00022840"/>
    </source>
</evidence>
<evidence type="ECO:0000256" key="6">
    <source>
        <dbReference type="ARBA" id="ARBA00022679"/>
    </source>
</evidence>
<dbReference type="EC" id="2.7.13.3" evidence="3"/>
<dbReference type="InterPro" id="IPR004358">
    <property type="entry name" value="Sig_transdc_His_kin-like_C"/>
</dbReference>
<evidence type="ECO:0000256" key="4">
    <source>
        <dbReference type="ARBA" id="ARBA00022475"/>
    </source>
</evidence>
<dbReference type="InterPro" id="IPR003661">
    <property type="entry name" value="HisK_dim/P_dom"/>
</dbReference>
<dbReference type="Proteomes" id="UP000075806">
    <property type="component" value="Unassembled WGS sequence"/>
</dbReference>
<evidence type="ECO:0000259" key="15">
    <source>
        <dbReference type="PROSITE" id="PS50109"/>
    </source>
</evidence>
<evidence type="ECO:0000256" key="3">
    <source>
        <dbReference type="ARBA" id="ARBA00012438"/>
    </source>
</evidence>
<dbReference type="OrthoDB" id="9792991at2"/>
<dbReference type="STRING" id="519424.AZF04_08455"/>
<dbReference type="SUPFAM" id="SSF47384">
    <property type="entry name" value="Homodimeric domain of signal transducing histidine kinase"/>
    <property type="match status" value="1"/>
</dbReference>
<feature type="transmembrane region" description="Helical" evidence="14">
    <location>
        <begin position="61"/>
        <end position="81"/>
    </location>
</feature>
<proteinExistence type="predicted"/>
<dbReference type="Pfam" id="PF00512">
    <property type="entry name" value="HisKA"/>
    <property type="match status" value="1"/>
</dbReference>
<dbReference type="FunFam" id="1.10.287.130:FF:000008">
    <property type="entry name" value="Two-component sensor histidine kinase"/>
    <property type="match status" value="1"/>
</dbReference>
<keyword evidence="13 14" id="KW-0472">Membrane</keyword>
<evidence type="ECO:0000256" key="2">
    <source>
        <dbReference type="ARBA" id="ARBA00004651"/>
    </source>
</evidence>
<feature type="transmembrane region" description="Helical" evidence="14">
    <location>
        <begin position="12"/>
        <end position="34"/>
    </location>
</feature>
<evidence type="ECO:0000256" key="12">
    <source>
        <dbReference type="ARBA" id="ARBA00023012"/>
    </source>
</evidence>
<keyword evidence="5" id="KW-0597">Phosphoprotein</keyword>
<feature type="domain" description="Histidine kinase" evidence="15">
    <location>
        <begin position="149"/>
        <end position="366"/>
    </location>
</feature>
<dbReference type="EMBL" id="LTAO01000023">
    <property type="protein sequence ID" value="KYG29541.1"/>
    <property type="molecule type" value="Genomic_DNA"/>
</dbReference>
<evidence type="ECO:0000256" key="11">
    <source>
        <dbReference type="ARBA" id="ARBA00022989"/>
    </source>
</evidence>
<dbReference type="GO" id="GO:0005886">
    <property type="term" value="C:plasma membrane"/>
    <property type="evidence" value="ECO:0007669"/>
    <property type="project" value="UniProtKB-SubCell"/>
</dbReference>
<sequence>MNHKYRKYMYKILIAFAVSGAVTGIIMSFIYFLFRFGYKSLSINAFLYSIVESIQFFSDTYLNTVTVISFILFILIMLVILHKHILYLVKIEEGLEKMASGQLKEKIEIVEDSDLARIAEKTNQLSDKLEQTIKEERLAEEAKTELITNVSHDLRTPLTSILGYLELIERDQYKDEVTLRYYTDIAFRKTKQVHAMVNDLFEYIRTKNPSLVLDKKVIDLKELIKQSTEQLTIQFNKEEMTCRIELPEQESKINIDPEKISRVFENILGNALKYGKEGKYVDINFQQSLDEVKIEIKNYGDPISKMDIPYLFDRFYRIEKSRSKDTGGSGLGLAIAKNIVELHNGKIKVTSDQTGTAFTIQLPKSIVPVQ</sequence>
<evidence type="ECO:0000256" key="9">
    <source>
        <dbReference type="ARBA" id="ARBA00022777"/>
    </source>
</evidence>
<keyword evidence="7 14" id="KW-0812">Transmembrane</keyword>
<dbReference type="Gene3D" id="3.30.565.10">
    <property type="entry name" value="Histidine kinase-like ATPase, C-terminal domain"/>
    <property type="match status" value="1"/>
</dbReference>
<dbReference type="SMART" id="SM00387">
    <property type="entry name" value="HATPase_c"/>
    <property type="match status" value="1"/>
</dbReference>
<dbReference type="AlphaFoldDB" id="A0A161PJQ1"/>
<feature type="domain" description="HAMP" evidence="16">
    <location>
        <begin position="88"/>
        <end position="134"/>
    </location>
</feature>
<dbReference type="SUPFAM" id="SSF55874">
    <property type="entry name" value="ATPase domain of HSP90 chaperone/DNA topoisomerase II/histidine kinase"/>
    <property type="match status" value="1"/>
</dbReference>
<organism evidence="17 18">
    <name type="scientific">Alkalihalobacillus trypoxylicola</name>
    <dbReference type="NCBI Taxonomy" id="519424"/>
    <lineage>
        <taxon>Bacteria</taxon>
        <taxon>Bacillati</taxon>
        <taxon>Bacillota</taxon>
        <taxon>Bacilli</taxon>
        <taxon>Bacillales</taxon>
        <taxon>Bacillaceae</taxon>
        <taxon>Alkalihalobacillus</taxon>
    </lineage>
</organism>
<dbReference type="InterPro" id="IPR036890">
    <property type="entry name" value="HATPase_C_sf"/>
</dbReference>
<keyword evidence="6" id="KW-0808">Transferase</keyword>
<keyword evidence="11 14" id="KW-1133">Transmembrane helix</keyword>
<evidence type="ECO:0000256" key="5">
    <source>
        <dbReference type="ARBA" id="ARBA00022553"/>
    </source>
</evidence>
<dbReference type="PROSITE" id="PS50885">
    <property type="entry name" value="HAMP"/>
    <property type="match status" value="1"/>
</dbReference>
<evidence type="ECO:0000256" key="14">
    <source>
        <dbReference type="SAM" id="Phobius"/>
    </source>
</evidence>
<dbReference type="GO" id="GO:0005524">
    <property type="term" value="F:ATP binding"/>
    <property type="evidence" value="ECO:0007669"/>
    <property type="project" value="UniProtKB-KW"/>
</dbReference>
<comment type="subcellular location">
    <subcellularLocation>
        <location evidence="2">Cell membrane</location>
        <topology evidence="2">Multi-pass membrane protein</topology>
    </subcellularLocation>
</comment>
<dbReference type="RefSeq" id="WP_061949337.1">
    <property type="nucleotide sequence ID" value="NZ_LTAO01000023.1"/>
</dbReference>
<dbReference type="InterPro" id="IPR005467">
    <property type="entry name" value="His_kinase_dom"/>
</dbReference>
<accession>A0A161PJQ1</accession>
<evidence type="ECO:0000256" key="8">
    <source>
        <dbReference type="ARBA" id="ARBA00022741"/>
    </source>
</evidence>
<keyword evidence="18" id="KW-1185">Reference proteome</keyword>
<reference evidence="17" key="1">
    <citation type="submission" date="2016-02" db="EMBL/GenBank/DDBJ databases">
        <title>Genome sequence of Bacillus trypoxylicola KCTC 13244(T).</title>
        <authorList>
            <person name="Jeong H."/>
            <person name="Park S.-H."/>
            <person name="Choi S.-K."/>
        </authorList>
    </citation>
    <scope>NUCLEOTIDE SEQUENCE [LARGE SCALE GENOMIC DNA]</scope>
    <source>
        <strain evidence="17">KCTC 13244</strain>
    </source>
</reference>
<keyword evidence="4" id="KW-1003">Cell membrane</keyword>
<dbReference type="PANTHER" id="PTHR45528">
    <property type="entry name" value="SENSOR HISTIDINE KINASE CPXA"/>
    <property type="match status" value="1"/>
</dbReference>
<dbReference type="PROSITE" id="PS50109">
    <property type="entry name" value="HIS_KIN"/>
    <property type="match status" value="1"/>
</dbReference>
<dbReference type="Gene3D" id="1.10.287.130">
    <property type="match status" value="1"/>
</dbReference>
<dbReference type="SMART" id="SM00388">
    <property type="entry name" value="HisKA"/>
    <property type="match status" value="1"/>
</dbReference>
<dbReference type="InterPro" id="IPR003594">
    <property type="entry name" value="HATPase_dom"/>
</dbReference>
<evidence type="ECO:0000256" key="1">
    <source>
        <dbReference type="ARBA" id="ARBA00000085"/>
    </source>
</evidence>
<evidence type="ECO:0000256" key="13">
    <source>
        <dbReference type="ARBA" id="ARBA00023136"/>
    </source>
</evidence>
<comment type="caution">
    <text evidence="17">The sequence shown here is derived from an EMBL/GenBank/DDBJ whole genome shotgun (WGS) entry which is preliminary data.</text>
</comment>
<dbReference type="FunFam" id="3.30.565.10:FF:000013">
    <property type="entry name" value="Two-component sensor histidine kinase"/>
    <property type="match status" value="1"/>
</dbReference>
<dbReference type="InterPro" id="IPR003660">
    <property type="entry name" value="HAMP_dom"/>
</dbReference>